<dbReference type="InterPro" id="IPR027417">
    <property type="entry name" value="P-loop_NTPase"/>
</dbReference>
<comment type="subunit">
    <text evidence="2">Heterodimer of SbcC and SbcD.</text>
</comment>
<sequence length="646" mass="74031">MKTIKLLKLQLENFKGIKELEIDFENSTSIYGANASGKTTIIDAFTWLLFDKDSTNKKDFAIKTLDMEGKVIHKLNHVVTAVIDVDGEQVELSKKYMEKWTKSRGKLEQELTSHTTEYYIDEIKKKANEYKSFISELLDEELFKLITNPLYFNEQFDWKKRRAMLIKIAGDVTDAEVTSADDSLKDLSIFLGKHSIEDKLIQINEQRKNLRKRLELIPELVNEATKAKQDVTGLNPSDIKGELSVIEEQIQFIEQEKNVLKNGGIQTELNKQKANIELELTKIKANEQKETQELLMSKKEEIFEERNELIDVNNRIGESTFLIQRKQGEIATKQQELTKLGKEWDVLQVEKFDEHRKKCPTCNQDFPAEHLSSMIEKFNQEKAEKIKENEAAGKSSKAVIEETEGDIAELSFDIKANELELNNIESKLEILEQEKTALEHQLEQAENSTTYIEKQSELEMIEEKLRDEKGSSITAVAEIQIKIDKLNAEASDLKADLAKFDSNQKQENRIQELEEEAAEKGAKYDELEMGLYLIERFNKAKCNLLEDKINSKFKYVSFKLFKTQINGGIDECCETIYNGVPYNSGLNNAARINGGLDIINALTEHVQVRATIFVDNRESVTELIDTESQLVSLIVSESDKNLRVEA</sequence>
<dbReference type="AlphaFoldDB" id="Q92CD2"/>
<evidence type="ECO:0000256" key="1">
    <source>
        <dbReference type="ARBA" id="ARBA00006930"/>
    </source>
</evidence>
<dbReference type="OrthoDB" id="1698838at2"/>
<dbReference type="Pfam" id="PF13555">
    <property type="entry name" value="AAA_29"/>
    <property type="match status" value="1"/>
</dbReference>
<dbReference type="PANTHER" id="PTHR32114:SF2">
    <property type="entry name" value="ABC TRANSPORTER ABCH.3"/>
    <property type="match status" value="1"/>
</dbReference>
<dbReference type="Proteomes" id="UP000002513">
    <property type="component" value="Chromosome"/>
</dbReference>
<dbReference type="EMBL" id="AL596168">
    <property type="protein sequence ID" value="CAC96472.1"/>
    <property type="molecule type" value="Genomic_DNA"/>
</dbReference>
<gene>
    <name evidence="5" type="ordered locus">lin1241</name>
</gene>
<organism evidence="5 6">
    <name type="scientific">Listeria innocua serovar 6a (strain ATCC BAA-680 / CLIP 11262)</name>
    <dbReference type="NCBI Taxonomy" id="272626"/>
    <lineage>
        <taxon>Bacteria</taxon>
        <taxon>Bacillati</taxon>
        <taxon>Bacillota</taxon>
        <taxon>Bacilli</taxon>
        <taxon>Bacillales</taxon>
        <taxon>Listeriaceae</taxon>
        <taxon>Listeria</taxon>
    </lineage>
</organism>
<feature type="coiled-coil region" evidence="4">
    <location>
        <begin position="414"/>
        <end position="448"/>
    </location>
</feature>
<accession>Q92CD2</accession>
<dbReference type="STRING" id="272626.gene:17565572"/>
<dbReference type="Gene3D" id="1.10.287.510">
    <property type="entry name" value="Helix hairpin bin"/>
    <property type="match status" value="1"/>
</dbReference>
<dbReference type="SUPFAM" id="SSF52540">
    <property type="entry name" value="P-loop containing nucleoside triphosphate hydrolases"/>
    <property type="match status" value="1"/>
</dbReference>
<evidence type="ECO:0000313" key="5">
    <source>
        <dbReference type="EMBL" id="CAC96472.1"/>
    </source>
</evidence>
<protein>
    <recommendedName>
        <fullName evidence="3">Nuclease SbcCD subunit C</fullName>
    </recommendedName>
</protein>
<feature type="coiled-coil region" evidence="4">
    <location>
        <begin position="476"/>
        <end position="530"/>
    </location>
</feature>
<evidence type="ECO:0000256" key="4">
    <source>
        <dbReference type="SAM" id="Coils"/>
    </source>
</evidence>
<name>Q92CD2_LISIN</name>
<dbReference type="HOGENOM" id="CLU_026083_2_0_9"/>
<evidence type="ECO:0000256" key="2">
    <source>
        <dbReference type="ARBA" id="ARBA00011322"/>
    </source>
</evidence>
<dbReference type="eggNOG" id="COG1196">
    <property type="taxonomic scope" value="Bacteria"/>
</dbReference>
<feature type="coiled-coil region" evidence="4">
    <location>
        <begin position="243"/>
        <end position="293"/>
    </location>
</feature>
<evidence type="ECO:0000313" key="6">
    <source>
        <dbReference type="Proteomes" id="UP000002513"/>
    </source>
</evidence>
<dbReference type="Gene3D" id="3.40.50.300">
    <property type="entry name" value="P-loop containing nucleotide triphosphate hydrolases"/>
    <property type="match status" value="1"/>
</dbReference>
<proteinExistence type="inferred from homology"/>
<dbReference type="PIR" id="AH1587">
    <property type="entry name" value="AH1587"/>
</dbReference>
<dbReference type="GO" id="GO:0006302">
    <property type="term" value="P:double-strand break repair"/>
    <property type="evidence" value="ECO:0007669"/>
    <property type="project" value="InterPro"/>
</dbReference>
<comment type="similarity">
    <text evidence="1">Belongs to the SMC family. SbcC subfamily.</text>
</comment>
<evidence type="ECO:0000256" key="3">
    <source>
        <dbReference type="ARBA" id="ARBA00013368"/>
    </source>
</evidence>
<dbReference type="GO" id="GO:0016887">
    <property type="term" value="F:ATP hydrolysis activity"/>
    <property type="evidence" value="ECO:0007669"/>
    <property type="project" value="InterPro"/>
</dbReference>
<dbReference type="PANTHER" id="PTHR32114">
    <property type="entry name" value="ABC TRANSPORTER ABCH.3"/>
    <property type="match status" value="1"/>
</dbReference>
<reference evidence="5 6" key="1">
    <citation type="journal article" date="2001" name="Science">
        <title>Comparative genomics of Listeria species.</title>
        <authorList>
            <person name="Glaser P."/>
            <person name="Frangeul L."/>
            <person name="Buchrieser C."/>
            <person name="Rusniok C."/>
            <person name="Amend A."/>
            <person name="Baquero F."/>
            <person name="Berche P."/>
            <person name="Bloecker H."/>
            <person name="Brandt P."/>
            <person name="Chakraborty T."/>
            <person name="Charbit A."/>
            <person name="Chetouani F."/>
            <person name="Couve E."/>
            <person name="de Daruvar A."/>
            <person name="Dehoux P."/>
            <person name="Domann E."/>
            <person name="Dominguez-Bernal G."/>
            <person name="Duchaud E."/>
            <person name="Durant L."/>
            <person name="Dussurget O."/>
            <person name="Entian K.-D."/>
            <person name="Fsihi H."/>
            <person name="Garcia-del Portillo F."/>
            <person name="Garrido P."/>
            <person name="Gautier L."/>
            <person name="Goebel W."/>
            <person name="Gomez-Lopez N."/>
            <person name="Hain T."/>
            <person name="Hauf J."/>
            <person name="Jackson D."/>
            <person name="Jones L.-M."/>
            <person name="Kaerst U."/>
            <person name="Kreft J."/>
            <person name="Kuhn M."/>
            <person name="Kunst F."/>
            <person name="Kurapkat G."/>
            <person name="Madueno E."/>
            <person name="Maitournam A."/>
            <person name="Mata Vicente J."/>
            <person name="Ng E."/>
            <person name="Nedjari H."/>
            <person name="Nordsiek G."/>
            <person name="Novella S."/>
            <person name="de Pablos B."/>
            <person name="Perez-Diaz J.-C."/>
            <person name="Purcell R."/>
            <person name="Remmel B."/>
            <person name="Rose M."/>
            <person name="Schlueter T."/>
            <person name="Simoes N."/>
            <person name="Tierrez A."/>
            <person name="Vazquez-Boland J.-A."/>
            <person name="Voss H."/>
            <person name="Wehland J."/>
            <person name="Cossart P."/>
        </authorList>
    </citation>
    <scope>NUCLEOTIDE SEQUENCE [LARGE SCALE GENOMIC DNA]</scope>
    <source>
        <strain evidence="6">ATCC BAA-680 / CLIP 11262</strain>
    </source>
</reference>
<dbReference type="RefSeq" id="WP_010990854.1">
    <property type="nucleotide sequence ID" value="NC_003212.1"/>
</dbReference>
<keyword evidence="4" id="KW-0175">Coiled coil</keyword>
<dbReference type="KEGG" id="lin:lin1241"/>